<dbReference type="InterPro" id="IPR036611">
    <property type="entry name" value="Trigger_fac_ribosome-bd_sf"/>
</dbReference>
<dbReference type="GO" id="GO:0015031">
    <property type="term" value="P:protein transport"/>
    <property type="evidence" value="ECO:0007669"/>
    <property type="project" value="UniProtKB-UniRule"/>
</dbReference>
<dbReference type="SUPFAM" id="SSF109998">
    <property type="entry name" value="Triger factor/SurA peptide-binding domain-like"/>
    <property type="match status" value="1"/>
</dbReference>
<dbReference type="Gene3D" id="3.10.50.40">
    <property type="match status" value="1"/>
</dbReference>
<dbReference type="GO" id="GO:0044183">
    <property type="term" value="F:protein folding chaperone"/>
    <property type="evidence" value="ECO:0007669"/>
    <property type="project" value="TreeGrafter"/>
</dbReference>
<comment type="function">
    <text evidence="11">Involved in protein export. Acts as a chaperone by maintaining the newly synthesized protein in an open conformation. Functions as a peptidyl-prolyl cis-trans isomerase.</text>
</comment>
<dbReference type="HAMAP" id="MF_00303">
    <property type="entry name" value="Trigger_factor_Tig"/>
    <property type="match status" value="1"/>
</dbReference>
<dbReference type="NCBIfam" id="TIGR00115">
    <property type="entry name" value="tig"/>
    <property type="match status" value="1"/>
</dbReference>
<evidence type="ECO:0000313" key="16">
    <source>
        <dbReference type="Proteomes" id="UP000034228"/>
    </source>
</evidence>
<keyword evidence="8 11" id="KW-0413">Isomerase</keyword>
<comment type="catalytic activity">
    <reaction evidence="1 11 12">
        <text>[protein]-peptidylproline (omega=180) = [protein]-peptidylproline (omega=0)</text>
        <dbReference type="Rhea" id="RHEA:16237"/>
        <dbReference type="Rhea" id="RHEA-COMP:10747"/>
        <dbReference type="Rhea" id="RHEA-COMP:10748"/>
        <dbReference type="ChEBI" id="CHEBI:83833"/>
        <dbReference type="ChEBI" id="CHEBI:83834"/>
        <dbReference type="EC" id="5.2.1.8"/>
    </reaction>
</comment>
<evidence type="ECO:0000256" key="12">
    <source>
        <dbReference type="PROSITE-ProRule" id="PRU00277"/>
    </source>
</evidence>
<dbReference type="EC" id="5.2.1.8" evidence="3 11"/>
<organism evidence="15 16">
    <name type="scientific">Arsukibacterium ikkense</name>
    <dbReference type="NCBI Taxonomy" id="336831"/>
    <lineage>
        <taxon>Bacteria</taxon>
        <taxon>Pseudomonadati</taxon>
        <taxon>Pseudomonadota</taxon>
        <taxon>Gammaproteobacteria</taxon>
        <taxon>Chromatiales</taxon>
        <taxon>Chromatiaceae</taxon>
        <taxon>Arsukibacterium</taxon>
    </lineage>
</organism>
<evidence type="ECO:0000256" key="6">
    <source>
        <dbReference type="ARBA" id="ARBA00023110"/>
    </source>
</evidence>
<dbReference type="InterPro" id="IPR037041">
    <property type="entry name" value="Trigger_fac_C_sf"/>
</dbReference>
<dbReference type="Gene3D" id="3.30.70.1050">
    <property type="entry name" value="Trigger factor ribosome-binding domain"/>
    <property type="match status" value="1"/>
</dbReference>
<dbReference type="STRING" id="336831.WG68_17200"/>
<dbReference type="GO" id="GO:0043335">
    <property type="term" value="P:protein unfolding"/>
    <property type="evidence" value="ECO:0007669"/>
    <property type="project" value="TreeGrafter"/>
</dbReference>
<dbReference type="GO" id="GO:0005737">
    <property type="term" value="C:cytoplasm"/>
    <property type="evidence" value="ECO:0007669"/>
    <property type="project" value="UniProtKB-SubCell"/>
</dbReference>
<keyword evidence="9 11" id="KW-0131">Cell cycle</keyword>
<name>A0A0M2V3H8_9GAMM</name>
<dbReference type="InterPro" id="IPR027304">
    <property type="entry name" value="Trigger_fact/SurA_dom_sf"/>
</dbReference>
<dbReference type="SUPFAM" id="SSF54534">
    <property type="entry name" value="FKBP-like"/>
    <property type="match status" value="1"/>
</dbReference>
<dbReference type="PATRIC" id="fig|336831.14.peg.1946"/>
<keyword evidence="5 11" id="KW-0132">Cell division</keyword>
<evidence type="ECO:0000256" key="3">
    <source>
        <dbReference type="ARBA" id="ARBA00013194"/>
    </source>
</evidence>
<dbReference type="InterPro" id="IPR001179">
    <property type="entry name" value="PPIase_FKBP_dom"/>
</dbReference>
<comment type="domain">
    <text evidence="11">Consists of 3 domains; the N-terminus binds the ribosome, the middle domain has PPIase activity, while the C-terminus has intrinsic chaperone activity on its own.</text>
</comment>
<dbReference type="GO" id="GO:0051301">
    <property type="term" value="P:cell division"/>
    <property type="evidence" value="ECO:0007669"/>
    <property type="project" value="UniProtKB-KW"/>
</dbReference>
<dbReference type="RefSeq" id="WP_046558948.1">
    <property type="nucleotide sequence ID" value="NZ_LAHO01000019.1"/>
</dbReference>
<dbReference type="PANTHER" id="PTHR30560:SF3">
    <property type="entry name" value="TRIGGER FACTOR-LIKE PROTEIN TIG, CHLOROPLASTIC"/>
    <property type="match status" value="1"/>
</dbReference>
<accession>A0A0M2V3H8</accession>
<keyword evidence="7 11" id="KW-0143">Chaperone</keyword>
<dbReference type="Pfam" id="PF05698">
    <property type="entry name" value="Trigger_C"/>
    <property type="match status" value="1"/>
</dbReference>
<comment type="subcellular location">
    <subcellularLocation>
        <location evidence="11">Cytoplasm</location>
    </subcellularLocation>
    <text evidence="11">About half TF is bound to the ribosome near the polypeptide exit tunnel while the other half is free in the cytoplasm.</text>
</comment>
<dbReference type="Pfam" id="PF00254">
    <property type="entry name" value="FKBP_C"/>
    <property type="match status" value="1"/>
</dbReference>
<evidence type="ECO:0000313" key="15">
    <source>
        <dbReference type="EMBL" id="KKO44190.1"/>
    </source>
</evidence>
<keyword evidence="6 11" id="KW-0697">Rotamase</keyword>
<dbReference type="Gene3D" id="1.10.3120.10">
    <property type="entry name" value="Trigger factor, C-terminal domain"/>
    <property type="match status" value="1"/>
</dbReference>
<dbReference type="PANTHER" id="PTHR30560">
    <property type="entry name" value="TRIGGER FACTOR CHAPERONE AND PEPTIDYL-PROLYL CIS/TRANS ISOMERASE"/>
    <property type="match status" value="1"/>
</dbReference>
<dbReference type="EMBL" id="LAHO01000019">
    <property type="protein sequence ID" value="KKO44190.1"/>
    <property type="molecule type" value="Genomic_DNA"/>
</dbReference>
<evidence type="ECO:0000256" key="13">
    <source>
        <dbReference type="RuleBase" id="RU003914"/>
    </source>
</evidence>
<evidence type="ECO:0000256" key="9">
    <source>
        <dbReference type="ARBA" id="ARBA00023306"/>
    </source>
</evidence>
<evidence type="ECO:0000256" key="7">
    <source>
        <dbReference type="ARBA" id="ARBA00023186"/>
    </source>
</evidence>
<dbReference type="InterPro" id="IPR005215">
    <property type="entry name" value="Trig_fac"/>
</dbReference>
<dbReference type="FunFam" id="3.10.50.40:FF:000001">
    <property type="entry name" value="Trigger factor"/>
    <property type="match status" value="1"/>
</dbReference>
<dbReference type="OrthoDB" id="9767721at2"/>
<evidence type="ECO:0000256" key="10">
    <source>
        <dbReference type="ARBA" id="ARBA00029986"/>
    </source>
</evidence>
<evidence type="ECO:0000256" key="2">
    <source>
        <dbReference type="ARBA" id="ARBA00005464"/>
    </source>
</evidence>
<dbReference type="GO" id="GO:0051083">
    <property type="term" value="P:'de novo' cotranslational protein folding"/>
    <property type="evidence" value="ECO:0007669"/>
    <property type="project" value="TreeGrafter"/>
</dbReference>
<dbReference type="GO" id="GO:0043022">
    <property type="term" value="F:ribosome binding"/>
    <property type="evidence" value="ECO:0007669"/>
    <property type="project" value="TreeGrafter"/>
</dbReference>
<evidence type="ECO:0000256" key="5">
    <source>
        <dbReference type="ARBA" id="ARBA00022618"/>
    </source>
</evidence>
<gene>
    <name evidence="11" type="primary">tig</name>
    <name evidence="15" type="ORF">WG68_17200</name>
</gene>
<dbReference type="Pfam" id="PF05697">
    <property type="entry name" value="Trigger_N"/>
    <property type="match status" value="1"/>
</dbReference>
<sequence length="436" mass="47833">MQVSVETTQGLERRLTITVPADKIDSEVKNRLRDLAKRQRIDGFRPGKAPVSIIQKRFGQAVLQEVASEQMQRSFYEAIIENKLTPAGAPTFAPGALAAGKDLEFAATFEVYPEVTVANLEKIEVNKPAVDISEDDLAKMLETLRKQHAKWQAKKGAAATGDRVTMDFVGSIDGEEFEGGKASNFQLELGAGRMIPGFEDGVVGKKAGQKVTVEVTFPEDYHAENLKGKAASFAVTVNTVEEQVLPELNDEFATLFGLAEASVEALKAEVRKNMERELKQTIKGKVKEQVIKGLLANNEVEVPQSLIGGEVDVLRKQALQRFGNNVDAKQLPELPASLFEEQAKDRVKVGLLLGEVIKTNELKVDNAKVEELIANVASAYEDPAEVVQYYHGNKELMQSMRNVALEEQAIELILAKAKVTEQAAAFDEIMNPQATN</sequence>
<dbReference type="AlphaFoldDB" id="A0A0M2V3H8"/>
<reference evidence="15 16" key="1">
    <citation type="submission" date="2015-03" db="EMBL/GenBank/DDBJ databases">
        <title>Draft genome sequences of two protease-producing strains of Arsukibacterium isolated from two cold and alkaline environments.</title>
        <authorList>
            <person name="Lylloff J.E."/>
            <person name="Skov L.B."/>
            <person name="Jepsen M."/>
            <person name="Hallin P.F."/>
            <person name="Sorensen S.J."/>
            <person name="Stougaard P."/>
            <person name="Glaring M.A."/>
        </authorList>
    </citation>
    <scope>NUCLEOTIDE SEQUENCE [LARGE SCALE GENOMIC DNA]</scope>
    <source>
        <strain evidence="15 16">GCM72</strain>
    </source>
</reference>
<dbReference type="InterPro" id="IPR008880">
    <property type="entry name" value="Trigger_fac_C"/>
</dbReference>
<evidence type="ECO:0000259" key="14">
    <source>
        <dbReference type="PROSITE" id="PS50059"/>
    </source>
</evidence>
<dbReference type="PROSITE" id="PS50059">
    <property type="entry name" value="FKBP_PPIASE"/>
    <property type="match status" value="1"/>
</dbReference>
<evidence type="ECO:0000256" key="8">
    <source>
        <dbReference type="ARBA" id="ARBA00023235"/>
    </source>
</evidence>
<dbReference type="GO" id="GO:0003755">
    <property type="term" value="F:peptidyl-prolyl cis-trans isomerase activity"/>
    <property type="evidence" value="ECO:0007669"/>
    <property type="project" value="UniProtKB-UniRule"/>
</dbReference>
<protein>
    <recommendedName>
        <fullName evidence="4 11">Trigger factor</fullName>
        <shortName evidence="11">TF</shortName>
        <ecNumber evidence="3 11">5.2.1.8</ecNumber>
    </recommendedName>
    <alternativeName>
        <fullName evidence="10 11">PPIase</fullName>
    </alternativeName>
</protein>
<keyword evidence="16" id="KW-1185">Reference proteome</keyword>
<keyword evidence="11" id="KW-0963">Cytoplasm</keyword>
<dbReference type="InterPro" id="IPR008881">
    <property type="entry name" value="Trigger_fac_ribosome-bd_bac"/>
</dbReference>
<proteinExistence type="inferred from homology"/>
<dbReference type="PIRSF" id="PIRSF003095">
    <property type="entry name" value="Trigger_factor"/>
    <property type="match status" value="1"/>
</dbReference>
<dbReference type="SUPFAM" id="SSF102735">
    <property type="entry name" value="Trigger factor ribosome-binding domain"/>
    <property type="match status" value="1"/>
</dbReference>
<comment type="similarity">
    <text evidence="2 11 13">Belongs to the FKBP-type PPIase family. Tig subfamily.</text>
</comment>
<evidence type="ECO:0000256" key="11">
    <source>
        <dbReference type="HAMAP-Rule" id="MF_00303"/>
    </source>
</evidence>
<comment type="caution">
    <text evidence="15">The sequence shown here is derived from an EMBL/GenBank/DDBJ whole genome shotgun (WGS) entry which is preliminary data.</text>
</comment>
<evidence type="ECO:0000256" key="1">
    <source>
        <dbReference type="ARBA" id="ARBA00000971"/>
    </source>
</evidence>
<evidence type="ECO:0000256" key="4">
    <source>
        <dbReference type="ARBA" id="ARBA00016902"/>
    </source>
</evidence>
<feature type="domain" description="PPIase FKBP-type" evidence="14">
    <location>
        <begin position="161"/>
        <end position="246"/>
    </location>
</feature>
<dbReference type="Proteomes" id="UP000034228">
    <property type="component" value="Unassembled WGS sequence"/>
</dbReference>
<dbReference type="InterPro" id="IPR046357">
    <property type="entry name" value="PPIase_dom_sf"/>
</dbReference>